<dbReference type="EMBL" id="GBRH01210238">
    <property type="protein sequence ID" value="JAD87657.1"/>
    <property type="molecule type" value="Transcribed_RNA"/>
</dbReference>
<name>A0A0A9DV79_ARUDO</name>
<reference evidence="1" key="1">
    <citation type="submission" date="2014-09" db="EMBL/GenBank/DDBJ databases">
        <authorList>
            <person name="Magalhaes I.L.F."/>
            <person name="Oliveira U."/>
            <person name="Santos F.R."/>
            <person name="Vidigal T.H.D.A."/>
            <person name="Brescovit A.D."/>
            <person name="Santos A.J."/>
        </authorList>
    </citation>
    <scope>NUCLEOTIDE SEQUENCE</scope>
    <source>
        <tissue evidence="1">Shoot tissue taken approximately 20 cm above the soil surface</tissue>
    </source>
</reference>
<evidence type="ECO:0000313" key="1">
    <source>
        <dbReference type="EMBL" id="JAD87657.1"/>
    </source>
</evidence>
<protein>
    <submittedName>
        <fullName evidence="1">Uncharacterized protein</fullName>
    </submittedName>
</protein>
<proteinExistence type="predicted"/>
<organism evidence="1">
    <name type="scientific">Arundo donax</name>
    <name type="common">Giant reed</name>
    <name type="synonym">Donax arundinaceus</name>
    <dbReference type="NCBI Taxonomy" id="35708"/>
    <lineage>
        <taxon>Eukaryota</taxon>
        <taxon>Viridiplantae</taxon>
        <taxon>Streptophyta</taxon>
        <taxon>Embryophyta</taxon>
        <taxon>Tracheophyta</taxon>
        <taxon>Spermatophyta</taxon>
        <taxon>Magnoliopsida</taxon>
        <taxon>Liliopsida</taxon>
        <taxon>Poales</taxon>
        <taxon>Poaceae</taxon>
        <taxon>PACMAD clade</taxon>
        <taxon>Arundinoideae</taxon>
        <taxon>Arundineae</taxon>
        <taxon>Arundo</taxon>
    </lineage>
</organism>
<reference evidence="1" key="2">
    <citation type="journal article" date="2015" name="Data Brief">
        <title>Shoot transcriptome of the giant reed, Arundo donax.</title>
        <authorList>
            <person name="Barrero R.A."/>
            <person name="Guerrero F.D."/>
            <person name="Moolhuijzen P."/>
            <person name="Goolsby J.A."/>
            <person name="Tidwell J."/>
            <person name="Bellgard S.E."/>
            <person name="Bellgard M.I."/>
        </authorList>
    </citation>
    <scope>NUCLEOTIDE SEQUENCE</scope>
    <source>
        <tissue evidence="1">Shoot tissue taken approximately 20 cm above the soil surface</tissue>
    </source>
</reference>
<dbReference type="AlphaFoldDB" id="A0A0A9DV79"/>
<accession>A0A0A9DV79</accession>
<sequence length="107" mass="12233">MVQRLMDLVTEHVGPAPEPVVVRKSLDWSHCSNSKVLEGKGLQDSEDWSDLYTYRQQTKIYRISQYASCFLTLSHNAKPTVEYLSFSSFLDSHTVTDNKSKNIALSY</sequence>